<feature type="repeat" description="TPR" evidence="3">
    <location>
        <begin position="301"/>
        <end position="334"/>
    </location>
</feature>
<dbReference type="NCBIfam" id="TIGR04372">
    <property type="entry name" value="glycosyl_04372"/>
    <property type="match status" value="1"/>
</dbReference>
<feature type="repeat" description="TPR" evidence="3">
    <location>
        <begin position="199"/>
        <end position="232"/>
    </location>
</feature>
<evidence type="ECO:0000313" key="5">
    <source>
        <dbReference type="Proteomes" id="UP000654482"/>
    </source>
</evidence>
<feature type="repeat" description="TPR" evidence="3">
    <location>
        <begin position="29"/>
        <end position="62"/>
    </location>
</feature>
<dbReference type="InterPro" id="IPR030808">
    <property type="entry name" value="Glycosyl_04372"/>
</dbReference>
<dbReference type="PROSITE" id="PS50005">
    <property type="entry name" value="TPR"/>
    <property type="match status" value="11"/>
</dbReference>
<dbReference type="Pfam" id="PF13432">
    <property type="entry name" value="TPR_16"/>
    <property type="match status" value="2"/>
</dbReference>
<keyword evidence="2 3" id="KW-0802">TPR repeat</keyword>
<dbReference type="PROSITE" id="PS50293">
    <property type="entry name" value="TPR_REGION"/>
    <property type="match status" value="4"/>
</dbReference>
<keyword evidence="5" id="KW-1185">Reference proteome</keyword>
<evidence type="ECO:0000256" key="3">
    <source>
        <dbReference type="PROSITE-ProRule" id="PRU00339"/>
    </source>
</evidence>
<sequence length="953" mass="109533">MQRFLPLLKKFPWLKYFLNLIRRFNFWSLDEIVNSGNILLAQGKFAEALEKYNQAIALYPNHASAYYYRGNAFAVGEQLQEATQDYQQAIALGFNEEELHFNYGKVLAQQERWDEAFEQYQQAIPLQPRWVDAFWLLGNALLNQSQFNKAAAIYKKVLTLEPERAEVYFNLANALNNQGQLEEAIENYKNAIALQPEWVDPHLYLAEAFKALGHLEQAKECFESAIALQPERADSHFNLGNILFHQGKLERAIESYQSAIALQPEWVEPHLYLAEAFKAQEQLEQAQKCFESAIALQPDKADSHFNLGNILSHQGKLNEAIESYQSAIALQPEWVDPHRCLGELFFSQSNWENAAQSWYRVLVLQPPVAETHFKLGHSLLNLGKHQKAIEQYQKVIALQPNWSVAYFYRGNALEFDGQLSKAIQDYQKAITLGLKEVDSRIDLKSALPNPEGIDRQIEQKHPRISPDLFDVFLQIGSILECQSLWEQAAQKYQLCTVLSLDAAEAHFRLGNMLEKLYYSDIESDEAMPSFERAIAHWKQAFTLKNDWLEAYYKAGDNLLIIGRKNEALAIYQKAAEVQKKLAKEKLLDKIDLRLILCIPNGIGHITLLDYYVKMGILGWRTSCRTAVLVPPDKMVNPCFLNYWSPYIKIISDPDTIQEFTPIAQYLEERINVVGFRQGQAQAVDQLIAEVEKQWHEEKRAPLLTLSDSDTHRGWNCLQKLGVPKDAWFVCLHVRESGYTGDKDRPPNNHRNADIQTYLLAIQTIVEQGGWVIRIGDPTMKPLPPMKQVIDYAHSEMKSDWMDVFLCACCHFYLGTASGPCMIPPAFGIPCALTNYNPIVARPFYFNNLYIPKLYWSIPEKRYLTFEEIWSSFLAENFHSNFYLAQGIQFIDNTSDEIKDLVLEILEQLDGKLTYTLENDSLQSQFNRLGKTHGSYGFNSRVGRAFLQKHLHLL</sequence>
<feature type="repeat" description="TPR" evidence="3">
    <location>
        <begin position="233"/>
        <end position="266"/>
    </location>
</feature>
<evidence type="ECO:0000256" key="1">
    <source>
        <dbReference type="ARBA" id="ARBA00022737"/>
    </source>
</evidence>
<dbReference type="InterPro" id="IPR050498">
    <property type="entry name" value="Ycf3"/>
</dbReference>
<dbReference type="AlphaFoldDB" id="A0A8J7E021"/>
<dbReference type="Gene3D" id="1.25.40.10">
    <property type="entry name" value="Tetratricopeptide repeat domain"/>
    <property type="match status" value="6"/>
</dbReference>
<dbReference type="SUPFAM" id="SSF48452">
    <property type="entry name" value="TPR-like"/>
    <property type="match status" value="4"/>
</dbReference>
<dbReference type="Pfam" id="PF13181">
    <property type="entry name" value="TPR_8"/>
    <property type="match status" value="1"/>
</dbReference>
<organism evidence="4 5">
    <name type="scientific">Lusitaniella coriacea LEGE 07157</name>
    <dbReference type="NCBI Taxonomy" id="945747"/>
    <lineage>
        <taxon>Bacteria</taxon>
        <taxon>Bacillati</taxon>
        <taxon>Cyanobacteriota</taxon>
        <taxon>Cyanophyceae</taxon>
        <taxon>Spirulinales</taxon>
        <taxon>Lusitaniellaceae</taxon>
        <taxon>Lusitaniella</taxon>
    </lineage>
</organism>
<feature type="repeat" description="TPR" evidence="3">
    <location>
        <begin position="369"/>
        <end position="402"/>
    </location>
</feature>
<reference evidence="4" key="1">
    <citation type="submission" date="2020-10" db="EMBL/GenBank/DDBJ databases">
        <authorList>
            <person name="Castelo-Branco R."/>
            <person name="Eusebio N."/>
            <person name="Adriana R."/>
            <person name="Vieira A."/>
            <person name="Brugerolle De Fraissinette N."/>
            <person name="Rezende De Castro R."/>
            <person name="Schneider M.P."/>
            <person name="Vasconcelos V."/>
            <person name="Leao P.N."/>
        </authorList>
    </citation>
    <scope>NUCLEOTIDE SEQUENCE</scope>
    <source>
        <strain evidence="4">LEGE 07157</strain>
    </source>
</reference>
<feature type="repeat" description="TPR" evidence="3">
    <location>
        <begin position="131"/>
        <end position="164"/>
    </location>
</feature>
<feature type="repeat" description="TPR" evidence="3">
    <location>
        <begin position="165"/>
        <end position="198"/>
    </location>
</feature>
<dbReference type="Pfam" id="PF13414">
    <property type="entry name" value="TPR_11"/>
    <property type="match status" value="2"/>
</dbReference>
<evidence type="ECO:0000256" key="2">
    <source>
        <dbReference type="ARBA" id="ARBA00022803"/>
    </source>
</evidence>
<dbReference type="InterPro" id="IPR019734">
    <property type="entry name" value="TPR_rpt"/>
</dbReference>
<feature type="repeat" description="TPR" evidence="3">
    <location>
        <begin position="267"/>
        <end position="300"/>
    </location>
</feature>
<dbReference type="EMBL" id="JADEWZ010000018">
    <property type="protein sequence ID" value="MBE9116864.1"/>
    <property type="molecule type" value="Genomic_DNA"/>
</dbReference>
<keyword evidence="1" id="KW-0677">Repeat</keyword>
<dbReference type="InterPro" id="IPR011990">
    <property type="entry name" value="TPR-like_helical_dom_sf"/>
</dbReference>
<accession>A0A8J7E021</accession>
<comment type="caution">
    <text evidence="4">The sequence shown here is derived from an EMBL/GenBank/DDBJ whole genome shotgun (WGS) entry which is preliminary data.</text>
</comment>
<dbReference type="PANTHER" id="PTHR44858">
    <property type="entry name" value="TETRATRICOPEPTIDE REPEAT PROTEIN 6"/>
    <property type="match status" value="1"/>
</dbReference>
<dbReference type="Pfam" id="PF00515">
    <property type="entry name" value="TPR_1"/>
    <property type="match status" value="2"/>
</dbReference>
<protein>
    <submittedName>
        <fullName evidence="4">Tetratricopeptide repeat protein</fullName>
    </submittedName>
</protein>
<feature type="repeat" description="TPR" evidence="3">
    <location>
        <begin position="403"/>
        <end position="436"/>
    </location>
</feature>
<dbReference type="PANTHER" id="PTHR44858:SF1">
    <property type="entry name" value="UDP-N-ACETYLGLUCOSAMINE--PEPTIDE N-ACETYLGLUCOSAMINYLTRANSFERASE SPINDLY-RELATED"/>
    <property type="match status" value="1"/>
</dbReference>
<feature type="repeat" description="TPR" evidence="3">
    <location>
        <begin position="63"/>
        <end position="96"/>
    </location>
</feature>
<feature type="repeat" description="TPR" evidence="3">
    <location>
        <begin position="97"/>
        <end position="130"/>
    </location>
</feature>
<dbReference type="RefSeq" id="WP_194029956.1">
    <property type="nucleotide sequence ID" value="NZ_JADEWZ010000018.1"/>
</dbReference>
<name>A0A8J7E021_9CYAN</name>
<dbReference type="SMART" id="SM00028">
    <property type="entry name" value="TPR"/>
    <property type="match status" value="15"/>
</dbReference>
<dbReference type="Proteomes" id="UP000654482">
    <property type="component" value="Unassembled WGS sequence"/>
</dbReference>
<evidence type="ECO:0000313" key="4">
    <source>
        <dbReference type="EMBL" id="MBE9116864.1"/>
    </source>
</evidence>
<proteinExistence type="predicted"/>
<gene>
    <name evidence="4" type="ORF">IQ249_13235</name>
</gene>